<accession>A0A8J2P7B6</accession>
<dbReference type="EMBL" id="CAJVCH010166623">
    <property type="protein sequence ID" value="CAG7728672.1"/>
    <property type="molecule type" value="Genomic_DNA"/>
</dbReference>
<name>A0A8J2P7B6_9HEXA</name>
<proteinExistence type="predicted"/>
<evidence type="ECO:0000313" key="2">
    <source>
        <dbReference type="EMBL" id="CAG7728672.1"/>
    </source>
</evidence>
<organism evidence="2 3">
    <name type="scientific">Allacma fusca</name>
    <dbReference type="NCBI Taxonomy" id="39272"/>
    <lineage>
        <taxon>Eukaryota</taxon>
        <taxon>Metazoa</taxon>
        <taxon>Ecdysozoa</taxon>
        <taxon>Arthropoda</taxon>
        <taxon>Hexapoda</taxon>
        <taxon>Collembola</taxon>
        <taxon>Symphypleona</taxon>
        <taxon>Sminthuridae</taxon>
        <taxon>Allacma</taxon>
    </lineage>
</organism>
<keyword evidence="3" id="KW-1185">Reference proteome</keyword>
<sequence length="173" mass="19684">MFYTSALVSLILLLLEATSNMAGSSPCGLARRNGYEDMNLQQSIFREPLPGPSLKGDDQPRSVKIRSKRDALKEAYKETFYMNPGWFVSHNPVPKDPYIATVSSNYFPQPQYGVLNFQNFPPPTPPPLNPRFGPQISNFAGYVGPVGWLPEAYENIYRPENLELYENYKYYDS</sequence>
<evidence type="ECO:0000256" key="1">
    <source>
        <dbReference type="SAM" id="SignalP"/>
    </source>
</evidence>
<gene>
    <name evidence="2" type="ORF">AFUS01_LOCUS17433</name>
</gene>
<dbReference type="AlphaFoldDB" id="A0A8J2P7B6"/>
<dbReference type="Proteomes" id="UP000708208">
    <property type="component" value="Unassembled WGS sequence"/>
</dbReference>
<comment type="caution">
    <text evidence="2">The sequence shown here is derived from an EMBL/GenBank/DDBJ whole genome shotgun (WGS) entry which is preliminary data.</text>
</comment>
<keyword evidence="1" id="KW-0732">Signal</keyword>
<feature type="chain" id="PRO_5035241960" evidence="1">
    <location>
        <begin position="23"/>
        <end position="173"/>
    </location>
</feature>
<reference evidence="2" key="1">
    <citation type="submission" date="2021-06" db="EMBL/GenBank/DDBJ databases">
        <authorList>
            <person name="Hodson N. C."/>
            <person name="Mongue J. A."/>
            <person name="Jaron S. K."/>
        </authorList>
    </citation>
    <scope>NUCLEOTIDE SEQUENCE</scope>
</reference>
<protein>
    <submittedName>
        <fullName evidence="2">Uncharacterized protein</fullName>
    </submittedName>
</protein>
<feature type="signal peptide" evidence="1">
    <location>
        <begin position="1"/>
        <end position="22"/>
    </location>
</feature>
<evidence type="ECO:0000313" key="3">
    <source>
        <dbReference type="Proteomes" id="UP000708208"/>
    </source>
</evidence>